<name>A0A9W9G6V9_9EURO</name>
<dbReference type="EMBL" id="JAPQKH010000002">
    <property type="protein sequence ID" value="KAJ5113136.1"/>
    <property type="molecule type" value="Genomic_DNA"/>
</dbReference>
<protein>
    <submittedName>
        <fullName evidence="2">Uncharacterized protein</fullName>
    </submittedName>
</protein>
<organism evidence="2 3">
    <name type="scientific">Penicillium angulare</name>
    <dbReference type="NCBI Taxonomy" id="116970"/>
    <lineage>
        <taxon>Eukaryota</taxon>
        <taxon>Fungi</taxon>
        <taxon>Dikarya</taxon>
        <taxon>Ascomycota</taxon>
        <taxon>Pezizomycotina</taxon>
        <taxon>Eurotiomycetes</taxon>
        <taxon>Eurotiomycetidae</taxon>
        <taxon>Eurotiales</taxon>
        <taxon>Aspergillaceae</taxon>
        <taxon>Penicillium</taxon>
    </lineage>
</organism>
<feature type="transmembrane region" description="Helical" evidence="1">
    <location>
        <begin position="63"/>
        <end position="84"/>
    </location>
</feature>
<accession>A0A9W9G6V9</accession>
<dbReference type="AlphaFoldDB" id="A0A9W9G6V9"/>
<comment type="caution">
    <text evidence="2">The sequence shown here is derived from an EMBL/GenBank/DDBJ whole genome shotgun (WGS) entry which is preliminary data.</text>
</comment>
<reference evidence="2" key="1">
    <citation type="submission" date="2022-11" db="EMBL/GenBank/DDBJ databases">
        <authorList>
            <person name="Petersen C."/>
        </authorList>
    </citation>
    <scope>NUCLEOTIDE SEQUENCE</scope>
    <source>
        <strain evidence="2">IBT 30069</strain>
    </source>
</reference>
<evidence type="ECO:0000313" key="2">
    <source>
        <dbReference type="EMBL" id="KAJ5113136.1"/>
    </source>
</evidence>
<sequence>MDLPPKMEVDLESQTTRYEYDPWLLDDHPLRSHPTECIPGLGPFISESFVSLRKQWKQSLLRAIALVILCLLAFQLIQLSHVWWGKTYLDQQSPV</sequence>
<keyword evidence="1" id="KW-0812">Transmembrane</keyword>
<dbReference type="Proteomes" id="UP001149165">
    <property type="component" value="Unassembled WGS sequence"/>
</dbReference>
<keyword evidence="1" id="KW-0472">Membrane</keyword>
<keyword evidence="1" id="KW-1133">Transmembrane helix</keyword>
<evidence type="ECO:0000256" key="1">
    <source>
        <dbReference type="SAM" id="Phobius"/>
    </source>
</evidence>
<gene>
    <name evidence="2" type="ORF">N7456_001670</name>
</gene>
<dbReference type="OrthoDB" id="4499526at2759"/>
<evidence type="ECO:0000313" key="3">
    <source>
        <dbReference type="Proteomes" id="UP001149165"/>
    </source>
</evidence>
<keyword evidence="3" id="KW-1185">Reference proteome</keyword>
<reference evidence="2" key="2">
    <citation type="journal article" date="2023" name="IMA Fungus">
        <title>Comparative genomic study of the Penicillium genus elucidates a diverse pangenome and 15 lateral gene transfer events.</title>
        <authorList>
            <person name="Petersen C."/>
            <person name="Sorensen T."/>
            <person name="Nielsen M.R."/>
            <person name="Sondergaard T.E."/>
            <person name="Sorensen J.L."/>
            <person name="Fitzpatrick D.A."/>
            <person name="Frisvad J.C."/>
            <person name="Nielsen K.L."/>
        </authorList>
    </citation>
    <scope>NUCLEOTIDE SEQUENCE</scope>
    <source>
        <strain evidence="2">IBT 30069</strain>
    </source>
</reference>
<proteinExistence type="predicted"/>